<name>A0A9P3GIA2_9APHY</name>
<comment type="caution">
    <text evidence="2">The sequence shown here is derived from an EMBL/GenBank/DDBJ whole genome shotgun (WGS) entry which is preliminary data.</text>
</comment>
<gene>
    <name evidence="2" type="ORF">PsYK624_117680</name>
</gene>
<evidence type="ECO:0000313" key="2">
    <source>
        <dbReference type="EMBL" id="GJE95582.1"/>
    </source>
</evidence>
<keyword evidence="1" id="KW-0812">Transmembrane</keyword>
<accession>A0A9P3GIA2</accession>
<organism evidence="2 3">
    <name type="scientific">Phanerochaete sordida</name>
    <dbReference type="NCBI Taxonomy" id="48140"/>
    <lineage>
        <taxon>Eukaryota</taxon>
        <taxon>Fungi</taxon>
        <taxon>Dikarya</taxon>
        <taxon>Basidiomycota</taxon>
        <taxon>Agaricomycotina</taxon>
        <taxon>Agaricomycetes</taxon>
        <taxon>Polyporales</taxon>
        <taxon>Phanerochaetaceae</taxon>
        <taxon>Phanerochaete</taxon>
    </lineage>
</organism>
<proteinExistence type="predicted"/>
<keyword evidence="1" id="KW-0472">Membrane</keyword>
<evidence type="ECO:0000313" key="3">
    <source>
        <dbReference type="Proteomes" id="UP000703269"/>
    </source>
</evidence>
<feature type="transmembrane region" description="Helical" evidence="1">
    <location>
        <begin position="12"/>
        <end position="33"/>
    </location>
</feature>
<protein>
    <submittedName>
        <fullName evidence="2">Uncharacterized protein</fullName>
    </submittedName>
</protein>
<reference evidence="2 3" key="1">
    <citation type="submission" date="2021-08" db="EMBL/GenBank/DDBJ databases">
        <title>Draft Genome Sequence of Phanerochaete sordida strain YK-624.</title>
        <authorList>
            <person name="Mori T."/>
            <person name="Dohra H."/>
            <person name="Suzuki T."/>
            <person name="Kawagishi H."/>
            <person name="Hirai H."/>
        </authorList>
    </citation>
    <scope>NUCLEOTIDE SEQUENCE [LARGE SCALE GENOMIC DNA]</scope>
    <source>
        <strain evidence="2 3">YK-624</strain>
    </source>
</reference>
<dbReference type="Proteomes" id="UP000703269">
    <property type="component" value="Unassembled WGS sequence"/>
</dbReference>
<dbReference type="AlphaFoldDB" id="A0A9P3GIA2"/>
<dbReference type="EMBL" id="BPQB01000050">
    <property type="protein sequence ID" value="GJE95582.1"/>
    <property type="molecule type" value="Genomic_DNA"/>
</dbReference>
<sequence>MSRFAGLFTDILSSGCITSVATIVVSALLWVPFEDTLHSDQPAWKTGDRLVSRIAHAVGAGAATAL</sequence>
<keyword evidence="1" id="KW-1133">Transmembrane helix</keyword>
<evidence type="ECO:0000256" key="1">
    <source>
        <dbReference type="SAM" id="Phobius"/>
    </source>
</evidence>
<keyword evidence="3" id="KW-1185">Reference proteome</keyword>